<dbReference type="eggNOG" id="ENOG502SW4Q">
    <property type="taxonomic scope" value="Eukaryota"/>
</dbReference>
<dbReference type="Proteomes" id="UP000026915">
    <property type="component" value="Chromosome 4"/>
</dbReference>
<reference evidence="2 3" key="1">
    <citation type="journal article" date="2013" name="Genome Biol.">
        <title>The genome sequence of the most widely cultivated cacao type and its use to identify candidate genes regulating pod color.</title>
        <authorList>
            <person name="Motamayor J.C."/>
            <person name="Mockaitis K."/>
            <person name="Schmutz J."/>
            <person name="Haiminen N."/>
            <person name="Iii D.L."/>
            <person name="Cornejo O."/>
            <person name="Findley S.D."/>
            <person name="Zheng P."/>
            <person name="Utro F."/>
            <person name="Royaert S."/>
            <person name="Saski C."/>
            <person name="Jenkins J."/>
            <person name="Podicheti R."/>
            <person name="Zhao M."/>
            <person name="Scheffler B.E."/>
            <person name="Stack J.C."/>
            <person name="Feltus F.A."/>
            <person name="Mustiga G.M."/>
            <person name="Amores F."/>
            <person name="Phillips W."/>
            <person name="Marelli J.P."/>
            <person name="May G.D."/>
            <person name="Shapiro H."/>
            <person name="Ma J."/>
            <person name="Bustamante C.D."/>
            <person name="Schnell R.J."/>
            <person name="Main D."/>
            <person name="Gilbert D."/>
            <person name="Parida L."/>
            <person name="Kuhn D.N."/>
        </authorList>
    </citation>
    <scope>NUCLEOTIDE SEQUENCE [LARGE SCALE GENOMIC DNA]</scope>
    <source>
        <strain evidence="3">cv. Matina 1-6</strain>
    </source>
</reference>
<dbReference type="HOGENOM" id="CLU_1032146_0_0_1"/>
<evidence type="ECO:0000313" key="3">
    <source>
        <dbReference type="Proteomes" id="UP000026915"/>
    </source>
</evidence>
<accession>A0A061EHV8</accession>
<name>A0A061EHV8_THECC</name>
<gene>
    <name evidence="2" type="ORF">TCM_019452</name>
</gene>
<feature type="region of interest" description="Disordered" evidence="1">
    <location>
        <begin position="246"/>
        <end position="270"/>
    </location>
</feature>
<protein>
    <submittedName>
        <fullName evidence="2">Uncharacterized protein</fullName>
    </submittedName>
</protein>
<dbReference type="Gramene" id="EOY04193">
    <property type="protein sequence ID" value="EOY04193"/>
    <property type="gene ID" value="TCM_019452"/>
</dbReference>
<organism evidence="2 3">
    <name type="scientific">Theobroma cacao</name>
    <name type="common">Cacao</name>
    <name type="synonym">Cocoa</name>
    <dbReference type="NCBI Taxonomy" id="3641"/>
    <lineage>
        <taxon>Eukaryota</taxon>
        <taxon>Viridiplantae</taxon>
        <taxon>Streptophyta</taxon>
        <taxon>Embryophyta</taxon>
        <taxon>Tracheophyta</taxon>
        <taxon>Spermatophyta</taxon>
        <taxon>Magnoliopsida</taxon>
        <taxon>eudicotyledons</taxon>
        <taxon>Gunneridae</taxon>
        <taxon>Pentapetalae</taxon>
        <taxon>rosids</taxon>
        <taxon>malvids</taxon>
        <taxon>Malvales</taxon>
        <taxon>Malvaceae</taxon>
        <taxon>Byttnerioideae</taxon>
        <taxon>Theobroma</taxon>
    </lineage>
</organism>
<dbReference type="OMA" id="EDFWNDE"/>
<evidence type="ECO:0000256" key="1">
    <source>
        <dbReference type="SAM" id="MobiDB-lite"/>
    </source>
</evidence>
<evidence type="ECO:0000313" key="2">
    <source>
        <dbReference type="EMBL" id="EOY04193.1"/>
    </source>
</evidence>
<proteinExistence type="predicted"/>
<dbReference type="AlphaFoldDB" id="A0A061EHV8"/>
<sequence>MAMWLCPLVEFVLVVILLEVVRENLLIKDLKRQEDEEIPDHRNRNWNKGMVTLLFRLLSNLRLAIAFMKVTPWDILAVKGFIRCMVAPLATGHIRAKVSSVYEGRGRKRGIEGEEEGEDSSKSARMSAKARTNGLRARKALSIISNNRTIITRSMSTKTVEENGEEKVVEVDGEEKNMKDDNKALEEQQPVNEVVEKKGDDDGGLTLEDWPLTWSFEEELTWFKAGHQCGWYSYWETMNGDFWKPKDDNQEDFWNDEPWNFDGKNEIPKR</sequence>
<dbReference type="EMBL" id="CM001882">
    <property type="protein sequence ID" value="EOY04193.1"/>
    <property type="molecule type" value="Genomic_DNA"/>
</dbReference>
<dbReference type="InParanoid" id="A0A061EHV8"/>
<keyword evidence="3" id="KW-1185">Reference proteome</keyword>